<evidence type="ECO:0000313" key="1">
    <source>
        <dbReference type="EMBL" id="CAB4202680.1"/>
    </source>
</evidence>
<gene>
    <name evidence="1" type="ORF">UFOVP1369_32</name>
</gene>
<name>A0A6J5RW95_9CAUD</name>
<accession>A0A6J5RW95</accession>
<protein>
    <submittedName>
        <fullName evidence="1">Uncharacterized protein</fullName>
    </submittedName>
</protein>
<sequence length="83" mass="9575">MEKTGRFLTTVGEQPPVILCERHAQVFEIAMVSNDVPHTIYEFDDEDESQHCQACDLKKAKEYVRRVEEEASKPKIILPGDFH</sequence>
<reference evidence="1" key="1">
    <citation type="submission" date="2020-05" db="EMBL/GenBank/DDBJ databases">
        <authorList>
            <person name="Chiriac C."/>
            <person name="Salcher M."/>
            <person name="Ghai R."/>
            <person name="Kavagutti S V."/>
        </authorList>
    </citation>
    <scope>NUCLEOTIDE SEQUENCE</scope>
</reference>
<dbReference type="EMBL" id="LR797323">
    <property type="protein sequence ID" value="CAB4202680.1"/>
    <property type="molecule type" value="Genomic_DNA"/>
</dbReference>
<proteinExistence type="predicted"/>
<organism evidence="1">
    <name type="scientific">uncultured Caudovirales phage</name>
    <dbReference type="NCBI Taxonomy" id="2100421"/>
    <lineage>
        <taxon>Viruses</taxon>
        <taxon>Duplodnaviria</taxon>
        <taxon>Heunggongvirae</taxon>
        <taxon>Uroviricota</taxon>
        <taxon>Caudoviricetes</taxon>
        <taxon>Peduoviridae</taxon>
        <taxon>Maltschvirus</taxon>
        <taxon>Maltschvirus maltsch</taxon>
    </lineage>
</organism>